<reference evidence="1 2" key="1">
    <citation type="submission" date="2018-08" db="EMBL/GenBank/DDBJ databases">
        <title>Muricauda nanhaiensis sp. nov., isolated from seawater of the South China Sea.</title>
        <authorList>
            <person name="Dang Y."/>
        </authorList>
    </citation>
    <scope>NUCLEOTIDE SEQUENCE [LARGE SCALE GENOMIC DNA]</scope>
    <source>
        <strain evidence="1 2">SM1704</strain>
    </source>
</reference>
<organism evidence="1 2">
    <name type="scientific">Flagellimonas nanhaiensis</name>
    <dbReference type="NCBI Taxonomy" id="2292706"/>
    <lineage>
        <taxon>Bacteria</taxon>
        <taxon>Pseudomonadati</taxon>
        <taxon>Bacteroidota</taxon>
        <taxon>Flavobacteriia</taxon>
        <taxon>Flavobacteriales</taxon>
        <taxon>Flavobacteriaceae</taxon>
        <taxon>Flagellimonas</taxon>
    </lineage>
</organism>
<protein>
    <submittedName>
        <fullName evidence="1">Uncharacterized protein</fullName>
    </submittedName>
</protein>
<sequence>MLTPAQVELLQFANYLDGPDLVNALKLLHDVVIYHSEIPLDEEEKTALYSVKGLWECIQAIEQ</sequence>
<accession>A0A371JUL6</accession>
<dbReference type="EMBL" id="QTJX01000001">
    <property type="protein sequence ID" value="RDY61494.1"/>
    <property type="molecule type" value="Genomic_DNA"/>
</dbReference>
<dbReference type="AlphaFoldDB" id="A0A371JUL6"/>
<evidence type="ECO:0000313" key="1">
    <source>
        <dbReference type="EMBL" id="RDY61494.1"/>
    </source>
</evidence>
<comment type="caution">
    <text evidence="1">The sequence shown here is derived from an EMBL/GenBank/DDBJ whole genome shotgun (WGS) entry which is preliminary data.</text>
</comment>
<evidence type="ECO:0000313" key="2">
    <source>
        <dbReference type="Proteomes" id="UP000261828"/>
    </source>
</evidence>
<name>A0A371JUL6_9FLAO</name>
<gene>
    <name evidence="1" type="ORF">DX873_04850</name>
</gene>
<proteinExistence type="predicted"/>
<dbReference type="Proteomes" id="UP000261828">
    <property type="component" value="Unassembled WGS sequence"/>
</dbReference>
<keyword evidence="2" id="KW-1185">Reference proteome</keyword>